<name>A0AAV1A2Q9_VICFA</name>
<accession>A0AAV1A2Q9</accession>
<proteinExistence type="predicted"/>
<sequence length="115" mass="13611">MEAIGYQQPQSFYGAQGLYNQHGKRVRTLCEKEIHVARSHDKISPSSYNYDPSQRDRCTEIARKSAFRTSWWNDRDLDRKRRVTKYKLYAVPGKLKSSLQKGFHHLKMTCKKILF</sequence>
<protein>
    <submittedName>
        <fullName evidence="1">Uncharacterized protein</fullName>
    </submittedName>
</protein>
<dbReference type="Pfam" id="PF12023">
    <property type="entry name" value="DUF3511"/>
    <property type="match status" value="1"/>
</dbReference>
<reference evidence="1 2" key="1">
    <citation type="submission" date="2023-01" db="EMBL/GenBank/DDBJ databases">
        <authorList>
            <person name="Kreplak J."/>
        </authorList>
    </citation>
    <scope>NUCLEOTIDE SEQUENCE [LARGE SCALE GENOMIC DNA]</scope>
</reference>
<dbReference type="PANTHER" id="PTHR33193">
    <property type="entry name" value="DOMAIN PROTEIN, PUTATIVE (DUF3511)-RELATED"/>
    <property type="match status" value="1"/>
</dbReference>
<dbReference type="PANTHER" id="PTHR33193:SF73">
    <property type="entry name" value="DUF3511 DOMAIN PROTEIN"/>
    <property type="match status" value="1"/>
</dbReference>
<dbReference type="InterPro" id="IPR021899">
    <property type="entry name" value="DUF3511"/>
</dbReference>
<dbReference type="Proteomes" id="UP001157006">
    <property type="component" value="Chromosome 3"/>
</dbReference>
<evidence type="ECO:0000313" key="2">
    <source>
        <dbReference type="Proteomes" id="UP001157006"/>
    </source>
</evidence>
<evidence type="ECO:0000313" key="1">
    <source>
        <dbReference type="EMBL" id="CAI8603519.1"/>
    </source>
</evidence>
<gene>
    <name evidence="1" type="ORF">VFH_III089640</name>
</gene>
<dbReference type="EMBL" id="OX451738">
    <property type="protein sequence ID" value="CAI8603519.1"/>
    <property type="molecule type" value="Genomic_DNA"/>
</dbReference>
<dbReference type="AlphaFoldDB" id="A0AAV1A2Q9"/>
<keyword evidence="2" id="KW-1185">Reference proteome</keyword>
<organism evidence="1 2">
    <name type="scientific">Vicia faba</name>
    <name type="common">Broad bean</name>
    <name type="synonym">Faba vulgaris</name>
    <dbReference type="NCBI Taxonomy" id="3906"/>
    <lineage>
        <taxon>Eukaryota</taxon>
        <taxon>Viridiplantae</taxon>
        <taxon>Streptophyta</taxon>
        <taxon>Embryophyta</taxon>
        <taxon>Tracheophyta</taxon>
        <taxon>Spermatophyta</taxon>
        <taxon>Magnoliopsida</taxon>
        <taxon>eudicotyledons</taxon>
        <taxon>Gunneridae</taxon>
        <taxon>Pentapetalae</taxon>
        <taxon>rosids</taxon>
        <taxon>fabids</taxon>
        <taxon>Fabales</taxon>
        <taxon>Fabaceae</taxon>
        <taxon>Papilionoideae</taxon>
        <taxon>50 kb inversion clade</taxon>
        <taxon>NPAAA clade</taxon>
        <taxon>Hologalegina</taxon>
        <taxon>IRL clade</taxon>
        <taxon>Fabeae</taxon>
        <taxon>Vicia</taxon>
    </lineage>
</organism>